<evidence type="ECO:0000313" key="8">
    <source>
        <dbReference type="EMBL" id="CAF4715717.1"/>
    </source>
</evidence>
<feature type="region of interest" description="Disordered" evidence="6">
    <location>
        <begin position="1"/>
        <end position="32"/>
    </location>
</feature>
<dbReference type="InterPro" id="IPR027417">
    <property type="entry name" value="P-loop_NTPase"/>
</dbReference>
<dbReference type="Pfam" id="PF05191">
    <property type="entry name" value="ADK_lid"/>
    <property type="match status" value="1"/>
</dbReference>
<feature type="non-terminal residue" evidence="8">
    <location>
        <position position="1"/>
    </location>
</feature>
<keyword evidence="2 5" id="KW-0808">Transferase</keyword>
<dbReference type="AlphaFoldDB" id="A0A8S3AHI4"/>
<organism evidence="8 9">
    <name type="scientific">Rotaria magnacalcarata</name>
    <dbReference type="NCBI Taxonomy" id="392030"/>
    <lineage>
        <taxon>Eukaryota</taxon>
        <taxon>Metazoa</taxon>
        <taxon>Spiralia</taxon>
        <taxon>Gnathifera</taxon>
        <taxon>Rotifera</taxon>
        <taxon>Eurotatoria</taxon>
        <taxon>Bdelloidea</taxon>
        <taxon>Philodinida</taxon>
        <taxon>Philodinidae</taxon>
        <taxon>Rotaria</taxon>
    </lineage>
</organism>
<keyword evidence="3" id="KW-0547">Nucleotide-binding</keyword>
<dbReference type="InterPro" id="IPR007862">
    <property type="entry name" value="Adenylate_kinase_lid-dom"/>
</dbReference>
<keyword evidence="4 5" id="KW-0418">Kinase</keyword>
<dbReference type="Gene3D" id="3.40.50.300">
    <property type="entry name" value="P-loop containing nucleotide triphosphate hydrolases"/>
    <property type="match status" value="1"/>
</dbReference>
<sequence>LWNPPKVAGKDDNTGEPLTQREDDKPAVIRSRLETYDKNTNPITAFYK</sequence>
<evidence type="ECO:0000256" key="6">
    <source>
        <dbReference type="SAM" id="MobiDB-lite"/>
    </source>
</evidence>
<comment type="caution">
    <text evidence="8">The sequence shown here is derived from an EMBL/GenBank/DDBJ whole genome shotgun (WGS) entry which is preliminary data.</text>
</comment>
<dbReference type="EMBL" id="CAJOBI010129098">
    <property type="protein sequence ID" value="CAF4715717.1"/>
    <property type="molecule type" value="Genomic_DNA"/>
</dbReference>
<reference evidence="8" key="1">
    <citation type="submission" date="2021-02" db="EMBL/GenBank/DDBJ databases">
        <authorList>
            <person name="Nowell W R."/>
        </authorList>
    </citation>
    <scope>NUCLEOTIDE SEQUENCE</scope>
</reference>
<evidence type="ECO:0000256" key="5">
    <source>
        <dbReference type="RuleBase" id="RU003330"/>
    </source>
</evidence>
<dbReference type="PRINTS" id="PR00094">
    <property type="entry name" value="ADENYLTKNASE"/>
</dbReference>
<dbReference type="GO" id="GO:0004017">
    <property type="term" value="F:AMP kinase activity"/>
    <property type="evidence" value="ECO:0007669"/>
    <property type="project" value="InterPro"/>
</dbReference>
<feature type="domain" description="Adenylate kinase active site lid" evidence="7">
    <location>
        <begin position="3"/>
        <end position="23"/>
    </location>
</feature>
<evidence type="ECO:0000256" key="1">
    <source>
        <dbReference type="ARBA" id="ARBA00007220"/>
    </source>
</evidence>
<name>A0A8S3AHI4_9BILA</name>
<proteinExistence type="inferred from homology"/>
<protein>
    <recommendedName>
        <fullName evidence="7">Adenylate kinase active site lid domain-containing protein</fullName>
    </recommendedName>
</protein>
<evidence type="ECO:0000313" key="9">
    <source>
        <dbReference type="Proteomes" id="UP000676336"/>
    </source>
</evidence>
<dbReference type="InterPro" id="IPR000850">
    <property type="entry name" value="Adenylat/UMP-CMP_kin"/>
</dbReference>
<dbReference type="Proteomes" id="UP000676336">
    <property type="component" value="Unassembled WGS sequence"/>
</dbReference>
<dbReference type="GO" id="GO:0005524">
    <property type="term" value="F:ATP binding"/>
    <property type="evidence" value="ECO:0007669"/>
    <property type="project" value="InterPro"/>
</dbReference>
<accession>A0A8S3AHI4</accession>
<evidence type="ECO:0000256" key="2">
    <source>
        <dbReference type="ARBA" id="ARBA00022679"/>
    </source>
</evidence>
<dbReference type="SUPFAM" id="SSF57774">
    <property type="entry name" value="Microbial and mitochondrial ADK, insert 'zinc finger' domain"/>
    <property type="match status" value="1"/>
</dbReference>
<gene>
    <name evidence="8" type="ORF">SMN809_LOCUS43635</name>
</gene>
<comment type="similarity">
    <text evidence="1 5">Belongs to the adenylate kinase family.</text>
</comment>
<evidence type="ECO:0000259" key="7">
    <source>
        <dbReference type="Pfam" id="PF05191"/>
    </source>
</evidence>
<evidence type="ECO:0000256" key="3">
    <source>
        <dbReference type="ARBA" id="ARBA00022741"/>
    </source>
</evidence>
<dbReference type="InterPro" id="IPR036193">
    <property type="entry name" value="ADK_active_lid_dom_sf"/>
</dbReference>
<feature type="compositionally biased region" description="Basic and acidic residues" evidence="6">
    <location>
        <begin position="8"/>
        <end position="32"/>
    </location>
</feature>
<evidence type="ECO:0000256" key="4">
    <source>
        <dbReference type="ARBA" id="ARBA00022777"/>
    </source>
</evidence>